<comment type="similarity">
    <text evidence="4">Belongs to the adaptor complexes small subunit family.</text>
</comment>
<dbReference type="PANTHER" id="PTHR43270">
    <property type="entry name" value="BETA-ALA-HIS DIPEPTIDASE"/>
    <property type="match status" value="1"/>
</dbReference>
<dbReference type="PROSITE" id="PS50082">
    <property type="entry name" value="WD_REPEATS_2"/>
    <property type="match status" value="3"/>
</dbReference>
<evidence type="ECO:0000256" key="9">
    <source>
        <dbReference type="ARBA" id="ARBA00022737"/>
    </source>
</evidence>
<keyword evidence="12" id="KW-0333">Golgi apparatus</keyword>
<evidence type="ECO:0000256" key="12">
    <source>
        <dbReference type="ARBA" id="ARBA00023034"/>
    </source>
</evidence>
<dbReference type="InterPro" id="IPR002933">
    <property type="entry name" value="Peptidase_M20"/>
</dbReference>
<keyword evidence="5" id="KW-0813">Transport</keyword>
<dbReference type="SUPFAM" id="SSF53187">
    <property type="entry name" value="Zn-dependent exopeptidases"/>
    <property type="match status" value="1"/>
</dbReference>
<feature type="region of interest" description="Disordered" evidence="18">
    <location>
        <begin position="1"/>
        <end position="25"/>
    </location>
</feature>
<evidence type="ECO:0000256" key="13">
    <source>
        <dbReference type="ARBA" id="ARBA00023136"/>
    </source>
</evidence>
<dbReference type="GO" id="GO:0046872">
    <property type="term" value="F:metal ion binding"/>
    <property type="evidence" value="ECO:0007669"/>
    <property type="project" value="UniProtKB-KW"/>
</dbReference>
<comment type="subcellular location">
    <subcellularLocation>
        <location evidence="2">Cytoplasmic vesicle</location>
        <location evidence="2">Clathrin-coated vesicle membrane</location>
    </subcellularLocation>
    <subcellularLocation>
        <location evidence="1">Golgi apparatus</location>
    </subcellularLocation>
</comment>
<evidence type="ECO:0000256" key="16">
    <source>
        <dbReference type="ARBA" id="ARBA00081706"/>
    </source>
</evidence>
<comment type="similarity">
    <text evidence="3">Belongs to the peptidase M20A family.</text>
</comment>
<dbReference type="OrthoDB" id="7832001at2759"/>
<comment type="caution">
    <text evidence="21">The sequence shown here is derived from an EMBL/GenBank/DDBJ whole genome shotgun (WGS) entry which is preliminary data.</text>
</comment>
<dbReference type="InterPro" id="IPR015943">
    <property type="entry name" value="WD40/YVTN_repeat-like_dom_sf"/>
</dbReference>
<dbReference type="InterPro" id="IPR019775">
    <property type="entry name" value="WD40_repeat_CS"/>
</dbReference>
<evidence type="ECO:0000256" key="3">
    <source>
        <dbReference type="ARBA" id="ARBA00006247"/>
    </source>
</evidence>
<evidence type="ECO:0000256" key="6">
    <source>
        <dbReference type="ARBA" id="ARBA00022574"/>
    </source>
</evidence>
<keyword evidence="8" id="KW-0479">Metal-binding</keyword>
<evidence type="ECO:0000256" key="11">
    <source>
        <dbReference type="ARBA" id="ARBA00022927"/>
    </source>
</evidence>
<reference evidence="21" key="1">
    <citation type="submission" date="2022-07" db="EMBL/GenBank/DDBJ databases">
        <title>Phylogenomic reconstructions and comparative analyses of Kickxellomycotina fungi.</title>
        <authorList>
            <person name="Reynolds N.K."/>
            <person name="Stajich J.E."/>
            <person name="Barry K."/>
            <person name="Grigoriev I.V."/>
            <person name="Crous P."/>
            <person name="Smith M.E."/>
        </authorList>
    </citation>
    <scope>NUCLEOTIDE SEQUENCE</scope>
    <source>
        <strain evidence="21">CBS 109367</strain>
    </source>
</reference>
<dbReference type="InterPro" id="IPR044733">
    <property type="entry name" value="AP1_sigma"/>
</dbReference>
<evidence type="ECO:0000256" key="17">
    <source>
        <dbReference type="PROSITE-ProRule" id="PRU00221"/>
    </source>
</evidence>
<evidence type="ECO:0000313" key="21">
    <source>
        <dbReference type="EMBL" id="KAJ2686618.1"/>
    </source>
</evidence>
<dbReference type="InterPro" id="IPR022775">
    <property type="entry name" value="AP_mu_sigma_su"/>
</dbReference>
<evidence type="ECO:0000256" key="1">
    <source>
        <dbReference type="ARBA" id="ARBA00004555"/>
    </source>
</evidence>
<dbReference type="GO" id="GO:0016482">
    <property type="term" value="P:cytosolic transport"/>
    <property type="evidence" value="ECO:0007669"/>
    <property type="project" value="UniProtKB-ARBA"/>
</dbReference>
<dbReference type="InterPro" id="IPR000804">
    <property type="entry name" value="Clathrin_sm-chain_CS"/>
</dbReference>
<dbReference type="GO" id="GO:0006886">
    <property type="term" value="P:intracellular protein transport"/>
    <property type="evidence" value="ECO:0007669"/>
    <property type="project" value="InterPro"/>
</dbReference>
<dbReference type="Pfam" id="PF01217">
    <property type="entry name" value="Clat_adaptor_s"/>
    <property type="match status" value="1"/>
</dbReference>
<evidence type="ECO:0000256" key="7">
    <source>
        <dbReference type="ARBA" id="ARBA00022670"/>
    </source>
</evidence>
<dbReference type="GO" id="GO:0006508">
    <property type="term" value="P:proteolysis"/>
    <property type="evidence" value="ECO:0007669"/>
    <property type="project" value="UniProtKB-KW"/>
</dbReference>
<organism evidence="21 22">
    <name type="scientific">Coemansia spiralis</name>
    <dbReference type="NCBI Taxonomy" id="417178"/>
    <lineage>
        <taxon>Eukaryota</taxon>
        <taxon>Fungi</taxon>
        <taxon>Fungi incertae sedis</taxon>
        <taxon>Zoopagomycota</taxon>
        <taxon>Kickxellomycotina</taxon>
        <taxon>Kickxellomycetes</taxon>
        <taxon>Kickxellales</taxon>
        <taxon>Kickxellaceae</taxon>
        <taxon>Coemansia</taxon>
    </lineage>
</organism>
<dbReference type="GO" id="GO:0030121">
    <property type="term" value="C:AP-1 adaptor complex"/>
    <property type="evidence" value="ECO:0007669"/>
    <property type="project" value="InterPro"/>
</dbReference>
<dbReference type="PANTHER" id="PTHR43270:SF8">
    <property type="entry name" value="DI- AND TRIPEPTIDASE DUG2-RELATED"/>
    <property type="match status" value="1"/>
</dbReference>
<dbReference type="GO" id="GO:0008233">
    <property type="term" value="F:peptidase activity"/>
    <property type="evidence" value="ECO:0007669"/>
    <property type="project" value="UniProtKB-KW"/>
</dbReference>
<evidence type="ECO:0000256" key="8">
    <source>
        <dbReference type="ARBA" id="ARBA00022723"/>
    </source>
</evidence>
<evidence type="ECO:0000256" key="14">
    <source>
        <dbReference type="ARBA" id="ARBA00023329"/>
    </source>
</evidence>
<dbReference type="Gene3D" id="3.30.450.60">
    <property type="match status" value="1"/>
</dbReference>
<evidence type="ECO:0000256" key="5">
    <source>
        <dbReference type="ARBA" id="ARBA00022448"/>
    </source>
</evidence>
<feature type="repeat" description="WD" evidence="17">
    <location>
        <begin position="203"/>
        <end position="242"/>
    </location>
</feature>
<dbReference type="Proteomes" id="UP001151516">
    <property type="component" value="Unassembled WGS sequence"/>
</dbReference>
<dbReference type="Gene3D" id="3.40.630.10">
    <property type="entry name" value="Zn peptidases"/>
    <property type="match status" value="1"/>
</dbReference>
<dbReference type="InterPro" id="IPR001680">
    <property type="entry name" value="WD40_rpt"/>
</dbReference>
<dbReference type="GO" id="GO:0006751">
    <property type="term" value="P:glutathione catabolic process"/>
    <property type="evidence" value="ECO:0007669"/>
    <property type="project" value="InterPro"/>
</dbReference>
<keyword evidence="11" id="KW-0653">Protein transport</keyword>
<dbReference type="PIRSF" id="PIRSF037237">
    <property type="entry name" value="Peptidase_WD_repeats_DUG2"/>
    <property type="match status" value="1"/>
</dbReference>
<dbReference type="InterPro" id="IPR017149">
    <property type="entry name" value="GSH_degradosome_Dug2"/>
</dbReference>
<evidence type="ECO:0000256" key="4">
    <source>
        <dbReference type="ARBA" id="ARBA00006972"/>
    </source>
</evidence>
<dbReference type="PROSITE" id="PS50294">
    <property type="entry name" value="WD_REPEATS_REGION"/>
    <property type="match status" value="1"/>
</dbReference>
<dbReference type="GO" id="GO:0005829">
    <property type="term" value="C:cytosol"/>
    <property type="evidence" value="ECO:0007669"/>
    <property type="project" value="GOC"/>
</dbReference>
<dbReference type="InterPro" id="IPR011012">
    <property type="entry name" value="Longin-like_dom_sf"/>
</dbReference>
<keyword evidence="7" id="KW-0645">Protease</keyword>
<dbReference type="SUPFAM" id="SSF50978">
    <property type="entry name" value="WD40 repeat-like"/>
    <property type="match status" value="1"/>
</dbReference>
<feature type="repeat" description="WD" evidence="17">
    <location>
        <begin position="69"/>
        <end position="108"/>
    </location>
</feature>
<keyword evidence="13" id="KW-0472">Membrane</keyword>
<proteinExistence type="inferred from homology"/>
<evidence type="ECO:0000313" key="22">
    <source>
        <dbReference type="Proteomes" id="UP001151516"/>
    </source>
</evidence>
<dbReference type="FunFam" id="3.30.450.60:FF:000007">
    <property type="entry name" value="AP complex subunit sigma"/>
    <property type="match status" value="1"/>
</dbReference>
<dbReference type="PROSITE" id="PS00989">
    <property type="entry name" value="CLAT_ADAPTOR_S"/>
    <property type="match status" value="1"/>
</dbReference>
<evidence type="ECO:0000256" key="2">
    <source>
        <dbReference type="ARBA" id="ARBA00004640"/>
    </source>
</evidence>
<feature type="repeat" description="WD" evidence="17">
    <location>
        <begin position="286"/>
        <end position="315"/>
    </location>
</feature>
<keyword evidence="10" id="KW-0378">Hydrolase</keyword>
<dbReference type="Pfam" id="PF00400">
    <property type="entry name" value="WD40"/>
    <property type="match status" value="4"/>
</dbReference>
<keyword evidence="9" id="KW-0677">Repeat</keyword>
<dbReference type="EMBL" id="JANBTX010000100">
    <property type="protein sequence ID" value="KAJ2686618.1"/>
    <property type="molecule type" value="Genomic_DNA"/>
</dbReference>
<protein>
    <recommendedName>
        <fullName evidence="15">AP-1 complex subunit sigma-1</fullName>
    </recommendedName>
    <alternativeName>
        <fullName evidence="16">Sigma1-adaptin</fullName>
    </alternativeName>
</protein>
<evidence type="ECO:0000259" key="20">
    <source>
        <dbReference type="Pfam" id="PF07687"/>
    </source>
</evidence>
<accession>A0A9W8L3K0</accession>
<evidence type="ECO:0000256" key="10">
    <source>
        <dbReference type="ARBA" id="ARBA00022801"/>
    </source>
</evidence>
<dbReference type="SMART" id="SM00320">
    <property type="entry name" value="WD40"/>
    <property type="match status" value="6"/>
</dbReference>
<dbReference type="SUPFAM" id="SSF64356">
    <property type="entry name" value="SNARE-like"/>
    <property type="match status" value="1"/>
</dbReference>
<name>A0A9W8L3K0_9FUNG</name>
<keyword evidence="22" id="KW-1185">Reference proteome</keyword>
<feature type="domain" description="AP complex mu/sigma subunit" evidence="19">
    <location>
        <begin position="833"/>
        <end position="962"/>
    </location>
</feature>
<gene>
    <name evidence="21" type="ORF">IWW39_003521</name>
</gene>
<dbReference type="InterPro" id="IPR051458">
    <property type="entry name" value="Cyt/Met_Dipeptidase"/>
</dbReference>
<keyword evidence="14" id="KW-0968">Cytoplasmic vesicle</keyword>
<evidence type="ECO:0000256" key="18">
    <source>
        <dbReference type="SAM" id="MobiDB-lite"/>
    </source>
</evidence>
<sequence length="997" mass="108089">MSSISSSPSLGSSTPVQPQPPTTSCVQTLTARSGAVLSVAYNQSYVFCGSQQGSIHVWRRDTYRLEATLEGHSGGCHSLAVDSNTLFSGGGDGRVRAWDMHTLRALYVIHAGVNSGAILSLVYLHSHRALVLGCQNTSLQWFSVAGRDAVPRDTRMRELQARRLRFFDDAIGVCTAQAAVTSPTPSDYEDVDQYLVSDSGIIDYAHSGYVYSLLADGDVVYSGGSDGVIKVWQASQGLALAGELERVASDVSVQALALDDGLLFAGLQSGQIDVWDLETRQRIRTLAAHGANVFALSVVRHCVFSASSDGDVRVWCSDLQTMGQIRTAGSVLALAAIDAAGEVLLVTGHGDSSVAFWDVTGMVAGGRDAAQALLGPAEGGRPGRRMMQALAQWVRFRSVSGVPELQPECRRAARFLRDLMQQLGATDARLVSSTPGSNPIVYGRFEGRQAQAAVFVYGHYDVMPAGDESRWASAPFEMSGRDGYVYGRGVSDDKGPVLATLFAVAELHAAGLLQMPVVFCIEGEEEHGSVGLYETIAEHRALFGEPRLILLSSSYWLGESTPCLTYGMRGSIRATIRVETSRNADVHSGVWGGAVNEPLTCLAHVLAQLAEPSGRVLVPGFHDGVRAVDAAEAAAMRDLVSFVSARDAAAPVLVSADGALDRQLMQRWRQPALTVHHVDVSTVAAPSNATLVPAAAQASVSVRVVPDQSLHDIAEKLRSHVEHVFEGFVGARGDALDALALKLDVTPIADWWLADPQTPVYRAASRAIREEWGMDDDPLLIREGGSIPAVPWLESFFTGAVAVNLPMGQSSDNAHLDNERISIENLLRGRQIAKLRLAKWYTTLTPKEKTKTIKEVSLVVLSRKPKQCNFIEHRDTKVVYRKYASLYFIAGIDLDDNELLTLEIIHRYVEVLDRSFGNVCELDLIFNFQRAYFILDEMIMAGELQESGKGTVLRVLAQMDETEAAENAERGWADINLEGVAKTAMLTVQEFKQSFTR</sequence>
<keyword evidence="6 17" id="KW-0853">WD repeat</keyword>
<dbReference type="GO" id="GO:0035615">
    <property type="term" value="F:clathrin adaptor activity"/>
    <property type="evidence" value="ECO:0007669"/>
    <property type="project" value="InterPro"/>
</dbReference>
<dbReference type="PROSITE" id="PS00678">
    <property type="entry name" value="WD_REPEATS_1"/>
    <property type="match status" value="1"/>
</dbReference>
<dbReference type="InterPro" id="IPR036322">
    <property type="entry name" value="WD40_repeat_dom_sf"/>
</dbReference>
<dbReference type="Pfam" id="PF07687">
    <property type="entry name" value="M20_dimer"/>
    <property type="match status" value="1"/>
</dbReference>
<feature type="domain" description="Peptidase M20 dimerisation" evidence="20">
    <location>
        <begin position="566"/>
        <end position="725"/>
    </location>
</feature>
<dbReference type="Gene3D" id="3.30.70.360">
    <property type="match status" value="1"/>
</dbReference>
<dbReference type="CDD" id="cd14831">
    <property type="entry name" value="AP1_sigma"/>
    <property type="match status" value="1"/>
</dbReference>
<evidence type="ECO:0000259" key="19">
    <source>
        <dbReference type="Pfam" id="PF01217"/>
    </source>
</evidence>
<dbReference type="Pfam" id="PF01546">
    <property type="entry name" value="Peptidase_M20"/>
    <property type="match status" value="1"/>
</dbReference>
<dbReference type="AlphaFoldDB" id="A0A9W8L3K0"/>
<evidence type="ECO:0000256" key="15">
    <source>
        <dbReference type="ARBA" id="ARBA00074180"/>
    </source>
</evidence>
<dbReference type="Gene3D" id="2.130.10.10">
    <property type="entry name" value="YVTN repeat-like/Quinoprotein amine dehydrogenase"/>
    <property type="match status" value="2"/>
</dbReference>
<dbReference type="InterPro" id="IPR011650">
    <property type="entry name" value="Peptidase_M20_dimer"/>
</dbReference>